<dbReference type="AlphaFoldDB" id="A0A834TJU7"/>
<dbReference type="Proteomes" id="UP000634136">
    <property type="component" value="Unassembled WGS sequence"/>
</dbReference>
<feature type="chain" id="PRO_5032457505" evidence="1">
    <location>
        <begin position="19"/>
        <end position="305"/>
    </location>
</feature>
<organism evidence="2 3">
    <name type="scientific">Senna tora</name>
    <dbReference type="NCBI Taxonomy" id="362788"/>
    <lineage>
        <taxon>Eukaryota</taxon>
        <taxon>Viridiplantae</taxon>
        <taxon>Streptophyta</taxon>
        <taxon>Embryophyta</taxon>
        <taxon>Tracheophyta</taxon>
        <taxon>Spermatophyta</taxon>
        <taxon>Magnoliopsida</taxon>
        <taxon>eudicotyledons</taxon>
        <taxon>Gunneridae</taxon>
        <taxon>Pentapetalae</taxon>
        <taxon>rosids</taxon>
        <taxon>fabids</taxon>
        <taxon>Fabales</taxon>
        <taxon>Fabaceae</taxon>
        <taxon>Caesalpinioideae</taxon>
        <taxon>Cassia clade</taxon>
        <taxon>Senna</taxon>
    </lineage>
</organism>
<reference evidence="2" key="1">
    <citation type="submission" date="2020-09" db="EMBL/GenBank/DDBJ databases">
        <title>Genome-Enabled Discovery of Anthraquinone Biosynthesis in Senna tora.</title>
        <authorList>
            <person name="Kang S.-H."/>
            <person name="Pandey R.P."/>
            <person name="Lee C.-M."/>
            <person name="Sim J.-S."/>
            <person name="Jeong J.-T."/>
            <person name="Choi B.-S."/>
            <person name="Jung M."/>
            <person name="Ginzburg D."/>
            <person name="Zhao K."/>
            <person name="Won S.Y."/>
            <person name="Oh T.-J."/>
            <person name="Yu Y."/>
            <person name="Kim N.-H."/>
            <person name="Lee O.R."/>
            <person name="Lee T.-H."/>
            <person name="Bashyal P."/>
            <person name="Kim T.-S."/>
            <person name="Lee W.-H."/>
            <person name="Kawkins C."/>
            <person name="Kim C.-K."/>
            <person name="Kim J.S."/>
            <person name="Ahn B.O."/>
            <person name="Rhee S.Y."/>
            <person name="Sohng J.K."/>
        </authorList>
    </citation>
    <scope>NUCLEOTIDE SEQUENCE</scope>
    <source>
        <tissue evidence="2">Leaf</tissue>
    </source>
</reference>
<sequence>MASISVIFSVVFVHLLRCRQEVEMREDKIFVAWPPSMSFCGVLFLRSPLLVDSEPINTNDSNSINIQPLLDGKQTQHFGPKIEKQGDELSIYIHSLIIQSVAANSWVKNVKKVSKTQQSSPAVVYQESMDSENSQLTIPAIWFEVHTVSPSNKFFSKTIINKIGIRNSQQPKSILGENSGRRSELKITCYLLAAPSPFYIAAALNLTQAYCRKQEKKVVQDLPRFAAVQDGEGVWVVSWNWSFGLPLFRAFLGVLDAAGSGGWEKAAAIFSQTQSGSALRRFVFSSSPSRMRLSLIVKKERISNF</sequence>
<protein>
    <submittedName>
        <fullName evidence="2">Uncharacterized protein</fullName>
    </submittedName>
</protein>
<evidence type="ECO:0000313" key="2">
    <source>
        <dbReference type="EMBL" id="KAF7822451.1"/>
    </source>
</evidence>
<feature type="signal peptide" evidence="1">
    <location>
        <begin position="1"/>
        <end position="18"/>
    </location>
</feature>
<evidence type="ECO:0000313" key="3">
    <source>
        <dbReference type="Proteomes" id="UP000634136"/>
    </source>
</evidence>
<evidence type="ECO:0000256" key="1">
    <source>
        <dbReference type="SAM" id="SignalP"/>
    </source>
</evidence>
<comment type="caution">
    <text evidence="2">The sequence shown here is derived from an EMBL/GenBank/DDBJ whole genome shotgun (WGS) entry which is preliminary data.</text>
</comment>
<gene>
    <name evidence="2" type="ORF">G2W53_027906</name>
</gene>
<keyword evidence="3" id="KW-1185">Reference proteome</keyword>
<name>A0A834TJU7_9FABA</name>
<keyword evidence="1" id="KW-0732">Signal</keyword>
<proteinExistence type="predicted"/>
<accession>A0A834TJU7</accession>
<dbReference type="EMBL" id="JAAIUW010000008">
    <property type="protein sequence ID" value="KAF7822451.1"/>
    <property type="molecule type" value="Genomic_DNA"/>
</dbReference>